<dbReference type="GO" id="GO:0003735">
    <property type="term" value="F:structural constituent of ribosome"/>
    <property type="evidence" value="ECO:0007669"/>
    <property type="project" value="InterPro"/>
</dbReference>
<dbReference type="InterPro" id="IPR035566">
    <property type="entry name" value="Ribosomal_protein_bL20_C"/>
</dbReference>
<accession>A0A2A6DYU9</accession>
<organism evidence="10 11">
    <name type="scientific">Candidatus Reconcilbacillus cellulovorans</name>
    <dbReference type="NCBI Taxonomy" id="1906605"/>
    <lineage>
        <taxon>Bacteria</taxon>
        <taxon>Bacillati</taxon>
        <taxon>Bacillota</taxon>
        <taxon>Bacilli</taxon>
        <taxon>Bacillales</taxon>
        <taxon>Paenibacillaceae</taxon>
        <taxon>Candidatus Reconcilbacillus</taxon>
    </lineage>
</organism>
<dbReference type="HAMAP" id="MF_00382">
    <property type="entry name" value="Ribosomal_bL20"/>
    <property type="match status" value="1"/>
</dbReference>
<protein>
    <recommendedName>
        <fullName evidence="7 8">Large ribosomal subunit protein bL20</fullName>
    </recommendedName>
</protein>
<dbReference type="CDD" id="cd07026">
    <property type="entry name" value="Ribosomal_L20"/>
    <property type="match status" value="1"/>
</dbReference>
<evidence type="ECO:0000256" key="1">
    <source>
        <dbReference type="ARBA" id="ARBA00007698"/>
    </source>
</evidence>
<keyword evidence="3 8" id="KW-0694">RNA-binding</keyword>
<comment type="function">
    <text evidence="6 8 9">Binds directly to 23S ribosomal RNA and is necessary for the in vitro assembly process of the 50S ribosomal subunit. It is not involved in the protein synthesizing functions of that subunit.</text>
</comment>
<proteinExistence type="inferred from homology"/>
<dbReference type="Pfam" id="PF00453">
    <property type="entry name" value="Ribosomal_L20"/>
    <property type="match status" value="1"/>
</dbReference>
<evidence type="ECO:0000256" key="8">
    <source>
        <dbReference type="HAMAP-Rule" id="MF_00382"/>
    </source>
</evidence>
<dbReference type="InterPro" id="IPR005813">
    <property type="entry name" value="Ribosomal_bL20"/>
</dbReference>
<dbReference type="EMBL" id="MOXJ01000029">
    <property type="protein sequence ID" value="PDO09746.1"/>
    <property type="molecule type" value="Genomic_DNA"/>
</dbReference>
<keyword evidence="2 8" id="KW-0699">rRNA-binding</keyword>
<evidence type="ECO:0000256" key="4">
    <source>
        <dbReference type="ARBA" id="ARBA00022980"/>
    </source>
</evidence>
<dbReference type="GO" id="GO:0006412">
    <property type="term" value="P:translation"/>
    <property type="evidence" value="ECO:0007669"/>
    <property type="project" value="InterPro"/>
</dbReference>
<dbReference type="Gene3D" id="6.10.160.10">
    <property type="match status" value="1"/>
</dbReference>
<dbReference type="PRINTS" id="PR00062">
    <property type="entry name" value="RIBOSOMALL20"/>
</dbReference>
<dbReference type="PANTHER" id="PTHR10986">
    <property type="entry name" value="39S RIBOSOMAL PROTEIN L20"/>
    <property type="match status" value="1"/>
</dbReference>
<dbReference type="GO" id="GO:1990904">
    <property type="term" value="C:ribonucleoprotein complex"/>
    <property type="evidence" value="ECO:0007669"/>
    <property type="project" value="UniProtKB-KW"/>
</dbReference>
<keyword evidence="5 8" id="KW-0687">Ribonucleoprotein</keyword>
<comment type="similarity">
    <text evidence="1 8 9">Belongs to the bacterial ribosomal protein bL20 family.</text>
</comment>
<dbReference type="GO" id="GO:0005840">
    <property type="term" value="C:ribosome"/>
    <property type="evidence" value="ECO:0007669"/>
    <property type="project" value="UniProtKB-KW"/>
</dbReference>
<dbReference type="FunFam" id="1.10.1900.20:FF:000001">
    <property type="entry name" value="50S ribosomal protein L20"/>
    <property type="match status" value="1"/>
</dbReference>
<dbReference type="AlphaFoldDB" id="A0A2A6DYU9"/>
<name>A0A2A6DYU9_9BACL</name>
<evidence type="ECO:0000256" key="7">
    <source>
        <dbReference type="ARBA" id="ARBA00035172"/>
    </source>
</evidence>
<dbReference type="SUPFAM" id="SSF74731">
    <property type="entry name" value="Ribosomal protein L20"/>
    <property type="match status" value="1"/>
</dbReference>
<comment type="caution">
    <text evidence="10">The sequence shown here is derived from an EMBL/GenBank/DDBJ whole genome shotgun (WGS) entry which is preliminary data.</text>
</comment>
<evidence type="ECO:0000313" key="10">
    <source>
        <dbReference type="EMBL" id="PDO09746.1"/>
    </source>
</evidence>
<reference evidence="10 11" key="1">
    <citation type="submission" date="2016-12" db="EMBL/GenBank/DDBJ databases">
        <title>Candidatus Reconcilibacillus cellulovorans genome.</title>
        <authorList>
            <person name="Kolinko S."/>
            <person name="Wu Y.-W."/>
            <person name="Tachea F."/>
            <person name="Denzel E."/>
            <person name="Hiras J."/>
            <person name="Baecker N."/>
            <person name="Chan L.J."/>
            <person name="Eichorst S.A."/>
            <person name="Frey D."/>
            <person name="Adams P.D."/>
            <person name="Pray T."/>
            <person name="Tanjore D."/>
            <person name="Petzold C.J."/>
            <person name="Gladden J.M."/>
            <person name="Simmons B.A."/>
            <person name="Singer S.W."/>
        </authorList>
    </citation>
    <scope>NUCLEOTIDE SEQUENCE [LARGE SCALE GENOMIC DNA]</scope>
    <source>
        <strain evidence="10">JTherm</strain>
    </source>
</reference>
<dbReference type="NCBIfam" id="TIGR01032">
    <property type="entry name" value="rplT_bact"/>
    <property type="match status" value="1"/>
</dbReference>
<evidence type="ECO:0000256" key="2">
    <source>
        <dbReference type="ARBA" id="ARBA00022730"/>
    </source>
</evidence>
<dbReference type="GO" id="GO:0019843">
    <property type="term" value="F:rRNA binding"/>
    <property type="evidence" value="ECO:0007669"/>
    <property type="project" value="UniProtKB-UniRule"/>
</dbReference>
<dbReference type="InterPro" id="IPR049946">
    <property type="entry name" value="RIBOSOMAL_L20_CS"/>
</dbReference>
<keyword evidence="4 8" id="KW-0689">Ribosomal protein</keyword>
<sequence length="119" mass="14084">MARVKGGYVTRRRHKRILKLAKGYYGAKHRVFKRAKEQVMKSLLYAYRDRRRRKRDFRRLWIIRINAAARLHGLSYSRFMHGLKLSGVDINRKMLADLAVRDAKAFGELADLAKRRLNA</sequence>
<evidence type="ECO:0000256" key="9">
    <source>
        <dbReference type="RuleBase" id="RU000560"/>
    </source>
</evidence>
<dbReference type="Proteomes" id="UP000243688">
    <property type="component" value="Unassembled WGS sequence"/>
</dbReference>
<evidence type="ECO:0000256" key="3">
    <source>
        <dbReference type="ARBA" id="ARBA00022884"/>
    </source>
</evidence>
<dbReference type="GO" id="GO:0000027">
    <property type="term" value="P:ribosomal large subunit assembly"/>
    <property type="evidence" value="ECO:0007669"/>
    <property type="project" value="UniProtKB-UniRule"/>
</dbReference>
<dbReference type="Gene3D" id="1.10.1900.20">
    <property type="entry name" value="Ribosomal protein L20"/>
    <property type="match status" value="1"/>
</dbReference>
<gene>
    <name evidence="8" type="primary">rplT</name>
    <name evidence="10" type="ORF">BLM47_11045</name>
</gene>
<evidence type="ECO:0000313" key="11">
    <source>
        <dbReference type="Proteomes" id="UP000243688"/>
    </source>
</evidence>
<evidence type="ECO:0000256" key="5">
    <source>
        <dbReference type="ARBA" id="ARBA00023274"/>
    </source>
</evidence>
<evidence type="ECO:0000256" key="6">
    <source>
        <dbReference type="ARBA" id="ARBA00024775"/>
    </source>
</evidence>
<dbReference type="PROSITE" id="PS00937">
    <property type="entry name" value="RIBOSOMAL_L20"/>
    <property type="match status" value="1"/>
</dbReference>